<dbReference type="Proteomes" id="UP000319219">
    <property type="component" value="Unassembled WGS sequence"/>
</dbReference>
<evidence type="ECO:0000313" key="2">
    <source>
        <dbReference type="Proteomes" id="UP000319219"/>
    </source>
</evidence>
<name>A0ABY3BAI3_9BACL</name>
<dbReference type="Pfam" id="PF09929">
    <property type="entry name" value="DUF2161"/>
    <property type="match status" value="1"/>
</dbReference>
<comment type="caution">
    <text evidence="1">The sequence shown here is derived from an EMBL/GenBank/DDBJ whole genome shotgun (WGS) entry which is preliminary data.</text>
</comment>
<gene>
    <name evidence="1" type="ORF">FKV70_03195</name>
</gene>
<dbReference type="RefSeq" id="WP_142611797.1">
    <property type="nucleotide sequence ID" value="NZ_VIJZ01000001.1"/>
</dbReference>
<protein>
    <submittedName>
        <fullName evidence="1">Uncharacterized protein</fullName>
    </submittedName>
</protein>
<dbReference type="InterPro" id="IPR018679">
    <property type="entry name" value="DUF2161"/>
</dbReference>
<reference evidence="1 2" key="1">
    <citation type="submission" date="2019-07" db="EMBL/GenBank/DDBJ databases">
        <title>Paenibacillus ottowii sp. nov. isolated from a fermentation system processing bovine manure.</title>
        <authorList>
            <person name="Velazquez L.F."/>
            <person name="Rajbanshi S."/>
            <person name="Guan S."/>
            <person name="Hinchee M."/>
            <person name="Welsh A."/>
        </authorList>
    </citation>
    <scope>NUCLEOTIDE SEQUENCE [LARGE SCALE GENOMIC DNA]</scope>
    <source>
        <strain evidence="1 2">MS2379</strain>
    </source>
</reference>
<keyword evidence="2" id="KW-1185">Reference proteome</keyword>
<evidence type="ECO:0000313" key="1">
    <source>
        <dbReference type="EMBL" id="TQS01354.1"/>
    </source>
</evidence>
<organism evidence="1 2">
    <name type="scientific">Paenibacillus ottowii</name>
    <dbReference type="NCBI Taxonomy" id="2315729"/>
    <lineage>
        <taxon>Bacteria</taxon>
        <taxon>Bacillati</taxon>
        <taxon>Bacillota</taxon>
        <taxon>Bacilli</taxon>
        <taxon>Bacillales</taxon>
        <taxon>Paenibacillaceae</taxon>
        <taxon>Paenibacillus</taxon>
    </lineage>
</organism>
<proteinExistence type="predicted"/>
<dbReference type="EMBL" id="VIJZ01000001">
    <property type="protein sequence ID" value="TQS01354.1"/>
    <property type="molecule type" value="Genomic_DNA"/>
</dbReference>
<accession>A0ABY3BAI3</accession>
<sequence>MAVRHETELYAPVKTFFENLGYEVKGEVRNCDLVGIKPGQETPLIVEIKKTFNLALVLQGMQRLKLSSNVYVAVERNRAKKGAVNQRWNELVGLCRQLGLGLLTVTHFKTKPPLVEVLCKPVGPSDNVHKTTAVRRGSRKEKLLREFHARSGDHNVGGSTRRKLVTAYREKALRVAAALQGLGEAAPAQLARTAAVSGAAAVLQRNYYGWFERVARGRYRLTPFGKAALSEYAEVLQQQGIETAAGMAAEFNEGGEQLHIAEAFGDYSTNVVEAEDDSPRW</sequence>